<dbReference type="EMBL" id="CAIHOM010000005">
    <property type="protein sequence ID" value="CAC7020888.1"/>
    <property type="molecule type" value="Genomic_DNA"/>
</dbReference>
<dbReference type="EMBL" id="CAIIGD010000008">
    <property type="protein sequence ID" value="CAC8226995.1"/>
    <property type="molecule type" value="Genomic_DNA"/>
</dbReference>
<dbReference type="EMBL" id="LALQ01000024">
    <property type="protein sequence ID" value="KMR57270.1"/>
    <property type="molecule type" value="Genomic_DNA"/>
</dbReference>
<dbReference type="Gene3D" id="1.10.720.30">
    <property type="entry name" value="SAP domain"/>
    <property type="match status" value="1"/>
</dbReference>
<accession>A0A1E8XAI7</accession>
<evidence type="ECO:0000313" key="12">
    <source>
        <dbReference type="EMBL" id="CAD7353965.1"/>
    </source>
</evidence>
<dbReference type="EMBL" id="CP023391">
    <property type="protein sequence ID" value="ATC72326.1"/>
    <property type="molecule type" value="Genomic_DNA"/>
</dbReference>
<evidence type="ECO:0000313" key="7">
    <source>
        <dbReference type="EMBL" id="CAA6100559.1"/>
    </source>
</evidence>
<evidence type="ECO:0000313" key="9">
    <source>
        <dbReference type="EMBL" id="CAC5779736.1"/>
    </source>
</evidence>
<evidence type="ECO:0000313" key="23">
    <source>
        <dbReference type="Proteomes" id="UP000443506"/>
    </source>
</evidence>
<protein>
    <submittedName>
        <fullName evidence="2">DNA-binding protein</fullName>
    </submittedName>
    <submittedName>
        <fullName evidence="10">SAP domain-containing protein</fullName>
    </submittedName>
</protein>
<dbReference type="Proteomes" id="UP000507485">
    <property type="component" value="Unassembled WGS sequence"/>
</dbReference>
<dbReference type="InterPro" id="IPR036361">
    <property type="entry name" value="SAP_dom_sf"/>
</dbReference>
<dbReference type="OMA" id="IDIFMFA"/>
<evidence type="ECO:0000313" key="5">
    <source>
        <dbReference type="EMBL" id="CAA4384671.1"/>
    </source>
</evidence>
<evidence type="ECO:0000313" key="8">
    <source>
        <dbReference type="EMBL" id="CAA6362787.1"/>
    </source>
</evidence>
<dbReference type="EMBL" id="WPXC01000012">
    <property type="protein sequence ID" value="MVM10264.1"/>
    <property type="molecule type" value="Genomic_DNA"/>
</dbReference>
<evidence type="ECO:0000313" key="16">
    <source>
        <dbReference type="EMBL" id="MVK34602.1"/>
    </source>
</evidence>
<evidence type="ECO:0000313" key="31">
    <source>
        <dbReference type="Proteomes" id="UP000507112"/>
    </source>
</evidence>
<feature type="domain" description="SAP" evidence="1">
    <location>
        <begin position="59"/>
        <end position="93"/>
    </location>
</feature>
<evidence type="ECO:0000313" key="10">
    <source>
        <dbReference type="EMBL" id="CAC7020888.1"/>
    </source>
</evidence>
<keyword evidence="2" id="KW-0238">DNA-binding</keyword>
<dbReference type="GO" id="GO:0003677">
    <property type="term" value="F:DNA binding"/>
    <property type="evidence" value="ECO:0007669"/>
    <property type="project" value="UniProtKB-KW"/>
</dbReference>
<gene>
    <name evidence="15" type="ORF">ACR79_10965</name>
    <name evidence="2" type="ORF">CNH36_12055</name>
    <name evidence="14" type="ORF">EP54_06910</name>
    <name evidence="13" type="ORF">EQ90_13040</name>
    <name evidence="16" type="ORF">GO814_05560</name>
    <name evidence="17" type="ORF">GO942_06120</name>
    <name evidence="19" type="ORF">GQX37_08755</name>
    <name evidence="18" type="ORF">GZ130_04195</name>
    <name evidence="12" type="ORF">NCTC13131_01484</name>
    <name evidence="3" type="ORF">SAMEA1029512_01888</name>
    <name evidence="4" type="ORF">SAMEA1029528_02087</name>
    <name evidence="5" type="ORF">SAMEA2078260_01944</name>
    <name evidence="7" type="ORF">SAMEA2078588_01915</name>
    <name evidence="8" type="ORF">SAMEA2080344_01771</name>
    <name evidence="6" type="ORF">SAMEA2081063_01786</name>
    <name evidence="9" type="ORF">SAMEA4008575_00685</name>
    <name evidence="10" type="ORF">SAMEA4552975_02529</name>
    <name evidence="11" type="ORF">SAMEA70146418_02186</name>
</gene>
<reference evidence="30 31" key="8">
    <citation type="submission" date="2020-06" db="EMBL/GenBank/DDBJ databases">
        <authorList>
            <consortium name="Pathogen Informatics"/>
        </authorList>
    </citation>
    <scope>NUCLEOTIDE SEQUENCE [LARGE SCALE GENOMIC DNA]</scope>
    <source>
        <strain evidence="10 32">A13</strain>
        <strain evidence="11 31">MOS105</strain>
        <strain evidence="12">NCTC13131</strain>
        <strain evidence="4 24">S040_N01_C01</strain>
        <strain evidence="3 22">S087_N01_C01</strain>
        <strain evidence="9 30">SG160</strain>
        <strain evidence="7 26">T012_N10_C04</strain>
        <strain evidence="5 21">T012_N16_C08</strain>
        <strain evidence="6 23">T065_N03_C06</strain>
        <strain evidence="8 25">T197_A02_C01</strain>
    </source>
</reference>
<evidence type="ECO:0000313" key="21">
    <source>
        <dbReference type="Proteomes" id="UP000442696"/>
    </source>
</evidence>
<name>A0A0E7RYR7_STAAU</name>
<dbReference type="Proteomes" id="UP000547874">
    <property type="component" value="Unassembled WGS sequence"/>
</dbReference>
<evidence type="ECO:0000313" key="27">
    <source>
        <dbReference type="Proteomes" id="UP000466646"/>
    </source>
</evidence>
<evidence type="ECO:0000313" key="22">
    <source>
        <dbReference type="Proteomes" id="UP000442782"/>
    </source>
</evidence>
<evidence type="ECO:0000313" key="20">
    <source>
        <dbReference type="Proteomes" id="UP000217245"/>
    </source>
</evidence>
<dbReference type="Proteomes" id="UP000052129">
    <property type="component" value="Unassembled WGS sequence"/>
</dbReference>
<dbReference type="Pfam" id="PF02037">
    <property type="entry name" value="SAP"/>
    <property type="match status" value="1"/>
</dbReference>
<evidence type="ECO:0000313" key="30">
    <source>
        <dbReference type="Proteomes" id="UP000505390"/>
    </source>
</evidence>
<evidence type="ECO:0000313" key="14">
    <source>
        <dbReference type="EMBL" id="KMR57270.1"/>
    </source>
</evidence>
<dbReference type="EMBL" id="CACTQT010000010">
    <property type="protein sequence ID" value="CAA4384671.1"/>
    <property type="molecule type" value="Genomic_DNA"/>
</dbReference>
<evidence type="ECO:0000313" key="17">
    <source>
        <dbReference type="EMBL" id="MVM10264.1"/>
    </source>
</evidence>
<evidence type="ECO:0000313" key="19">
    <source>
        <dbReference type="EMBL" id="NUY12607.1"/>
    </source>
</evidence>
<dbReference type="PROSITE" id="PS50800">
    <property type="entry name" value="SAP"/>
    <property type="match status" value="1"/>
</dbReference>
<dbReference type="EMBL" id="UAUZ02000002">
    <property type="protein sequence ID" value="CAD7353965.1"/>
    <property type="molecule type" value="Genomic_DNA"/>
</dbReference>
<dbReference type="Proteomes" id="UP000442696">
    <property type="component" value="Unassembled WGS sequence"/>
</dbReference>
<dbReference type="Proteomes" id="UP000251686">
    <property type="component" value="Unassembled WGS sequence"/>
</dbReference>
<reference evidence="2 20" key="4">
    <citation type="submission" date="2017-09" db="EMBL/GenBank/DDBJ databases">
        <title>A single nucleotide polymorphism in the Staphylococcus aureus virulence regulator SaeR abolishes pathogenesis.</title>
        <authorList>
            <person name="Copin R.J."/>
            <person name="Sause W."/>
            <person name="Shopsin B."/>
            <person name="Torres V.J."/>
        </authorList>
    </citation>
    <scope>NUCLEOTIDE SEQUENCE [LARGE SCALE GENOMIC DNA]</scope>
    <source>
        <strain evidence="20">Newman</strain>
        <strain evidence="2">Newman_D2C</strain>
    </source>
</reference>
<evidence type="ECO:0000313" key="13">
    <source>
        <dbReference type="EMBL" id="KMR35405.1"/>
    </source>
</evidence>
<evidence type="ECO:0000313" key="33">
    <source>
        <dbReference type="Proteomes" id="UP000547874"/>
    </source>
</evidence>
<reference evidence="18 27" key="7">
    <citation type="submission" date="2020-01" db="EMBL/GenBank/DDBJ databases">
        <title>Analysis of Virulence and Antimicrobial Resistance Gene Carriage in Staphylococcus aureus Infections in Equids Using Whole Genome Sequencing.</title>
        <authorList>
            <person name="Little S.V."/>
            <person name="Hillhouse A.E."/>
            <person name="Cohen N.D."/>
            <person name="Lawhon S.D."/>
            <person name="Bryan L.K."/>
        </authorList>
    </citation>
    <scope>NUCLEOTIDE SEQUENCE [LARGE SCALE GENOMIC DNA]</scope>
    <source>
        <strain evidence="18 27">61-017</strain>
    </source>
</reference>
<evidence type="ECO:0000313" key="3">
    <source>
        <dbReference type="EMBL" id="CAA4138030.1"/>
    </source>
</evidence>
<dbReference type="Proteomes" id="UP000505390">
    <property type="component" value="Unassembled WGS sequence"/>
</dbReference>
<proteinExistence type="predicted"/>
<organism evidence="10 32">
    <name type="scientific">Staphylococcus aureus</name>
    <dbReference type="NCBI Taxonomy" id="1280"/>
    <lineage>
        <taxon>Bacteria</taxon>
        <taxon>Bacillati</taxon>
        <taxon>Bacillota</taxon>
        <taxon>Bacilli</taxon>
        <taxon>Bacillales</taxon>
        <taxon>Staphylococcaceae</taxon>
        <taxon>Staphylococcus</taxon>
    </lineage>
</organism>
<evidence type="ECO:0000313" key="4">
    <source>
        <dbReference type="EMBL" id="CAA4144399.1"/>
    </source>
</evidence>
<dbReference type="InterPro" id="IPR003034">
    <property type="entry name" value="SAP_dom"/>
</dbReference>
<reference evidence="15" key="2">
    <citation type="submission" date="2015-06" db="EMBL/GenBank/DDBJ databases">
        <authorList>
            <person name="Diene S.M."/>
            <person name="Von Dach E."/>
            <person name="Fankhauser C."/>
            <person name="Schrenzel J."/>
            <person name="Harbarth S."/>
            <person name="Francois P."/>
        </authorList>
    </citation>
    <scope>NUCLEOTIDE SEQUENCE</scope>
    <source>
        <strain evidence="15">MRSA_S26</strain>
    </source>
</reference>
<evidence type="ECO:0000313" key="28">
    <source>
        <dbReference type="Proteomes" id="UP000471199"/>
    </source>
</evidence>
<dbReference type="Proteomes" id="UP000217245">
    <property type="component" value="Chromosome"/>
</dbReference>
<evidence type="ECO:0000259" key="1">
    <source>
        <dbReference type="PROSITE" id="PS50800"/>
    </source>
</evidence>
<dbReference type="EMBL" id="CACTWD010000010">
    <property type="protein sequence ID" value="CAA4689933.1"/>
    <property type="molecule type" value="Genomic_DNA"/>
</dbReference>
<dbReference type="Proteomes" id="UP000466646">
    <property type="component" value="Unassembled WGS sequence"/>
</dbReference>
<dbReference type="EMBL" id="JAAFLG010000006">
    <property type="protein sequence ID" value="NDP55794.1"/>
    <property type="molecule type" value="Genomic_DNA"/>
</dbReference>
<dbReference type="EMBL" id="LFVP01000007">
    <property type="protein sequence ID" value="KSA79634.1"/>
    <property type="molecule type" value="Genomic_DNA"/>
</dbReference>
<evidence type="ECO:0000313" key="25">
    <source>
        <dbReference type="Proteomes" id="UP000459586"/>
    </source>
</evidence>
<dbReference type="Proteomes" id="UP000443708">
    <property type="component" value="Unassembled WGS sequence"/>
</dbReference>
<dbReference type="EMBL" id="CACURZ010000009">
    <property type="protein sequence ID" value="CAA6362787.1"/>
    <property type="molecule type" value="Genomic_DNA"/>
</dbReference>
<reference evidence="13" key="1">
    <citation type="journal article" date="2015" name="J. Infect. Dis.">
        <title>Parallel Epidemics of Community-Associated Methicillin-Resistant Staphylococcus aureus USA300 Infection in North and South America.</title>
        <authorList>
            <person name="Planet P.J."/>
            <person name="Diaz L."/>
            <person name="Kolokotronis S.O."/>
            <person name="Narechania A."/>
            <person name="Reyes J."/>
            <person name="Xing G."/>
            <person name="Rincon S."/>
            <person name="Smith H."/>
            <person name="Panesso D."/>
            <person name="Ryan C."/>
            <person name="Smith D.P."/>
            <person name="Guzman M."/>
            <person name="Zurita J."/>
            <person name="Sebra R."/>
            <person name="Deikus G."/>
            <person name="Nolan R.L."/>
            <person name="Tenover F.C."/>
            <person name="Weinstock G.M."/>
            <person name="Robinson D.A."/>
            <person name="Arias C.A."/>
        </authorList>
    </citation>
    <scope>NUCLEOTIDE SEQUENCE</scope>
    <source>
        <strain evidence="13">CA15</strain>
        <strain evidence="14">M121</strain>
    </source>
</reference>
<evidence type="ECO:0000313" key="24">
    <source>
        <dbReference type="Proteomes" id="UP000443708"/>
    </source>
</evidence>
<reference evidence="15" key="3">
    <citation type="journal article" date="2016" name="J. Infect. Dis.">
        <title>Comparative Genomics of Community-Associated Methicillin-Resistant Staphylococcus aureus Shows the Emergence of Clone ST8-USA300 in Geneva, Switzerland.</title>
        <authorList>
            <person name="Von Dach E."/>
            <person name="Diene S.M."/>
            <person name="Fankhauser C."/>
            <person name="Schrenzel J."/>
            <person name="Harbarth S."/>
            <person name="Francois P."/>
        </authorList>
    </citation>
    <scope>NUCLEOTIDE SEQUENCE</scope>
    <source>
        <strain evidence="15">MRSA_S26</strain>
    </source>
</reference>
<dbReference type="EMBL" id="CACUNS010000010">
    <property type="protein sequence ID" value="CAA6100559.1"/>
    <property type="molecule type" value="Genomic_DNA"/>
</dbReference>
<evidence type="ECO:0000313" key="6">
    <source>
        <dbReference type="EMBL" id="CAA4689933.1"/>
    </source>
</evidence>
<evidence type="ECO:0000313" key="18">
    <source>
        <dbReference type="EMBL" id="NDP55794.1"/>
    </source>
</evidence>
<dbReference type="EMBL" id="WPTS01000023">
    <property type="protein sequence ID" value="MVK34602.1"/>
    <property type="molecule type" value="Genomic_DNA"/>
</dbReference>
<evidence type="ECO:0000313" key="2">
    <source>
        <dbReference type="EMBL" id="ATC72326.1"/>
    </source>
</evidence>
<evidence type="ECO:0000313" key="15">
    <source>
        <dbReference type="EMBL" id="KSA79634.1"/>
    </source>
</evidence>
<dbReference type="Proteomes" id="UP000471199">
    <property type="component" value="Unassembled WGS sequence"/>
</dbReference>
<evidence type="ECO:0000313" key="29">
    <source>
        <dbReference type="Proteomes" id="UP000478867"/>
    </source>
</evidence>
<dbReference type="Proteomes" id="UP000459702">
    <property type="component" value="Unassembled WGS sequence"/>
</dbReference>
<evidence type="ECO:0000313" key="32">
    <source>
        <dbReference type="Proteomes" id="UP000507485"/>
    </source>
</evidence>
<dbReference type="Proteomes" id="UP000442782">
    <property type="component" value="Unassembled WGS sequence"/>
</dbReference>
<dbReference type="Proteomes" id="UP000459586">
    <property type="component" value="Unassembled WGS sequence"/>
</dbReference>
<evidence type="ECO:0000313" key="11">
    <source>
        <dbReference type="EMBL" id="CAC8226995.1"/>
    </source>
</evidence>
<dbReference type="EMBL" id="LALJ01000039">
    <property type="protein sequence ID" value="KMR35405.1"/>
    <property type="molecule type" value="Genomic_DNA"/>
</dbReference>
<accession>A0A0E7RYR7</accession>
<dbReference type="Proteomes" id="UP000443506">
    <property type="component" value="Unassembled WGS sequence"/>
</dbReference>
<dbReference type="RefSeq" id="WP_000115564.1">
    <property type="nucleotide sequence ID" value="NC_021670.1"/>
</dbReference>
<dbReference type="EMBL" id="JAANEC010000084">
    <property type="protein sequence ID" value="NUY12607.1"/>
    <property type="molecule type" value="Genomic_DNA"/>
</dbReference>
<dbReference type="Proteomes" id="UP000478867">
    <property type="component" value="Unassembled WGS sequence"/>
</dbReference>
<sequence>MSVNARDLLVLHTNVNRLVGEEIFANKCLANNDVQIMNSIKKLIEAELLTTTNDFEVSIYKKTRPELQSILKSFGIKTTGNKPDLIKRIDDNFHIINNLDLPYVYIPTKKGEEILKKTEYLTSFIQSYGEISLERAYYLVENYIDENCDDKVAEIYKFEFQRKYDNGEFDFNHGYNFELNMLIDHYKRDVKDYDNARKYSNIYLYFGLRDFLKKLMSNYSYYDSKGNIDLNEIQNDLNRFINSSASGMYERLIYNENLSNNIMFELFKKDTQDYSDLEEQLIEKFINYVVSNVKKESRSNTLIELSKILENGYTIDKEEFKKEDDYLSKYIFTDIDYLKKLESKINVAIDIRSGEIHLVLDDDSLDILIQNQKYGNEF</sequence>
<dbReference type="EMBL" id="CAIGXB010000001">
    <property type="protein sequence ID" value="CAC5779736.1"/>
    <property type="molecule type" value="Genomic_DNA"/>
</dbReference>
<dbReference type="KEGG" id="saur:SABB_02473"/>
<reference evidence="19 33" key="6">
    <citation type="journal article" date="2020" name="J. Antimicrob. Chemother.">
        <title>Detection of heterogeneous vancomycin intermediate resistance in MRSA isolates from Latin America.</title>
        <authorList>
            <person name="Castro B.E."/>
            <person name="Berrio M."/>
            <person name="Vargas M.L."/>
            <person name="Carvajal L.P."/>
            <person name="Millan L.V."/>
            <person name="Rios R."/>
            <person name="Hernandez A.K."/>
            <person name="Rincon S."/>
            <person name="Cubides P."/>
            <person name="Forero E."/>
            <person name="Dinh A."/>
            <person name="Seas C."/>
            <person name="Munita J.M."/>
            <person name="Arias C.A."/>
            <person name="Reyes J."/>
            <person name="Diaz L."/>
        </authorList>
    </citation>
    <scope>NUCLEOTIDE SEQUENCE [LARGE SCALE GENOMIC DNA]</scope>
    <source>
        <strain evidence="19 33">UE1097</strain>
    </source>
</reference>
<dbReference type="Proteomes" id="UP000507112">
    <property type="component" value="Unassembled WGS sequence"/>
</dbReference>
<dbReference type="EMBL" id="CACTPI010000009">
    <property type="protein sequence ID" value="CAA4144399.1"/>
    <property type="molecule type" value="Genomic_DNA"/>
</dbReference>
<dbReference type="SUPFAM" id="SSF68906">
    <property type="entry name" value="SAP domain"/>
    <property type="match status" value="1"/>
</dbReference>
<reference evidence="28 29" key="5">
    <citation type="submission" date="2019-11" db="EMBL/GenBank/DDBJ databases">
        <title>Implementation of targeted gown and glove precautions to prevent Staphylococcus aureus acquisition in community-based nursing homes.</title>
        <authorList>
            <person name="Stine O.C."/>
        </authorList>
    </citation>
    <scope>NUCLEOTIDE SEQUENCE [LARGE SCALE GENOMIC DNA]</scope>
    <source>
        <strain evidence="17 29">S_1081.LBCF.DN</strain>
        <strain evidence="16 28">S_2062.LAUP.DI</strain>
    </source>
</reference>
<evidence type="ECO:0000313" key="26">
    <source>
        <dbReference type="Proteomes" id="UP000459702"/>
    </source>
</evidence>
<dbReference type="AlphaFoldDB" id="A0A0E7RYR7"/>
<dbReference type="EMBL" id="CACTOE010000012">
    <property type="protein sequence ID" value="CAA4138030.1"/>
    <property type="molecule type" value="Genomic_DNA"/>
</dbReference>